<keyword evidence="2" id="KW-1185">Reference proteome</keyword>
<name>A0A834SZ53_9FABA</name>
<reference evidence="1" key="1">
    <citation type="submission" date="2020-09" db="EMBL/GenBank/DDBJ databases">
        <title>Genome-Enabled Discovery of Anthraquinone Biosynthesis in Senna tora.</title>
        <authorList>
            <person name="Kang S.-H."/>
            <person name="Pandey R.P."/>
            <person name="Lee C.-M."/>
            <person name="Sim J.-S."/>
            <person name="Jeong J.-T."/>
            <person name="Choi B.-S."/>
            <person name="Jung M."/>
            <person name="Ginzburg D."/>
            <person name="Zhao K."/>
            <person name="Won S.Y."/>
            <person name="Oh T.-J."/>
            <person name="Yu Y."/>
            <person name="Kim N.-H."/>
            <person name="Lee O.R."/>
            <person name="Lee T.-H."/>
            <person name="Bashyal P."/>
            <person name="Kim T.-S."/>
            <person name="Lee W.-H."/>
            <person name="Kawkins C."/>
            <person name="Kim C.-K."/>
            <person name="Kim J.S."/>
            <person name="Ahn B.O."/>
            <person name="Rhee S.Y."/>
            <person name="Sohng J.K."/>
        </authorList>
    </citation>
    <scope>NUCLEOTIDE SEQUENCE</scope>
    <source>
        <tissue evidence="1">Leaf</tissue>
    </source>
</reference>
<evidence type="ECO:0000313" key="2">
    <source>
        <dbReference type="Proteomes" id="UP000634136"/>
    </source>
</evidence>
<dbReference type="EMBL" id="JAAIUW010000010">
    <property type="protein sequence ID" value="KAF7812443.1"/>
    <property type="molecule type" value="Genomic_DNA"/>
</dbReference>
<dbReference type="Proteomes" id="UP000634136">
    <property type="component" value="Unassembled WGS sequence"/>
</dbReference>
<organism evidence="1 2">
    <name type="scientific">Senna tora</name>
    <dbReference type="NCBI Taxonomy" id="362788"/>
    <lineage>
        <taxon>Eukaryota</taxon>
        <taxon>Viridiplantae</taxon>
        <taxon>Streptophyta</taxon>
        <taxon>Embryophyta</taxon>
        <taxon>Tracheophyta</taxon>
        <taxon>Spermatophyta</taxon>
        <taxon>Magnoliopsida</taxon>
        <taxon>eudicotyledons</taxon>
        <taxon>Gunneridae</taxon>
        <taxon>Pentapetalae</taxon>
        <taxon>rosids</taxon>
        <taxon>fabids</taxon>
        <taxon>Fabales</taxon>
        <taxon>Fabaceae</taxon>
        <taxon>Caesalpinioideae</taxon>
        <taxon>Cassia clade</taxon>
        <taxon>Senna</taxon>
    </lineage>
</organism>
<proteinExistence type="predicted"/>
<accession>A0A834SZ53</accession>
<comment type="caution">
    <text evidence="1">The sequence shown here is derived from an EMBL/GenBank/DDBJ whole genome shotgun (WGS) entry which is preliminary data.</text>
</comment>
<gene>
    <name evidence="1" type="ORF">G2W53_033419</name>
</gene>
<protein>
    <submittedName>
        <fullName evidence="1">Uncharacterized protein</fullName>
    </submittedName>
</protein>
<evidence type="ECO:0000313" key="1">
    <source>
        <dbReference type="EMBL" id="KAF7812443.1"/>
    </source>
</evidence>
<sequence length="74" mass="7853">MISFLLTVVELSVAHPLNLKSLLFDSLATLGYSSAPATHLKPLLPSHWPPPMPATAPIVEPLTTLSSTVSFSLS</sequence>
<dbReference type="AlphaFoldDB" id="A0A834SZ53"/>